<dbReference type="GO" id="GO:0005737">
    <property type="term" value="C:cytoplasm"/>
    <property type="evidence" value="ECO:0007669"/>
    <property type="project" value="UniProtKB-ARBA"/>
</dbReference>
<dbReference type="InterPro" id="IPR050422">
    <property type="entry name" value="X-Pro_aminopeptidase_P"/>
</dbReference>
<dbReference type="PANTHER" id="PTHR43763">
    <property type="entry name" value="XAA-PRO AMINOPEPTIDASE 1"/>
    <property type="match status" value="1"/>
</dbReference>
<feature type="signal peptide" evidence="5">
    <location>
        <begin position="1"/>
        <end position="22"/>
    </location>
</feature>
<dbReference type="InterPro" id="IPR000994">
    <property type="entry name" value="Pept_M24"/>
</dbReference>
<dbReference type="InterPro" id="IPR001131">
    <property type="entry name" value="Peptidase_M24B_aminopep-P_CS"/>
</dbReference>
<dbReference type="CDD" id="cd01085">
    <property type="entry name" value="APP"/>
    <property type="match status" value="1"/>
</dbReference>
<dbReference type="InterPro" id="IPR032416">
    <property type="entry name" value="Peptidase_M24_C"/>
</dbReference>
<dbReference type="FunFam" id="3.40.350.10:FF:000003">
    <property type="entry name" value="Xaa-pro aminopeptidase P"/>
    <property type="match status" value="1"/>
</dbReference>
<dbReference type="AlphaFoldDB" id="A0A0P4VYI4"/>
<dbReference type="PANTHER" id="PTHR43763:SF6">
    <property type="entry name" value="XAA-PRO AMINOPEPTIDASE 1"/>
    <property type="match status" value="1"/>
</dbReference>
<evidence type="ECO:0000256" key="4">
    <source>
        <dbReference type="RuleBase" id="RU000590"/>
    </source>
</evidence>
<dbReference type="Pfam" id="PF01321">
    <property type="entry name" value="Creatinase_N"/>
    <property type="match status" value="1"/>
</dbReference>
<dbReference type="SUPFAM" id="SSF55920">
    <property type="entry name" value="Creatinase/aminopeptidase"/>
    <property type="match status" value="1"/>
</dbReference>
<dbReference type="InterPro" id="IPR033740">
    <property type="entry name" value="Pept_M24B"/>
</dbReference>
<dbReference type="PROSITE" id="PS00491">
    <property type="entry name" value="PROLINE_PEPTIDASE"/>
    <property type="match status" value="1"/>
</dbReference>
<evidence type="ECO:0000256" key="2">
    <source>
        <dbReference type="ARBA" id="ARBA00022723"/>
    </source>
</evidence>
<reference evidence="9" key="1">
    <citation type="submission" date="2015-09" db="EMBL/GenBank/DDBJ databases">
        <title>Scylla olivacea transcriptome.</title>
        <authorList>
            <person name="Ikhwanuddin M."/>
        </authorList>
    </citation>
    <scope>NUCLEOTIDE SEQUENCE</scope>
</reference>
<feature type="domain" description="Peptidase M24" evidence="6">
    <location>
        <begin position="397"/>
        <end position="612"/>
    </location>
</feature>
<name>A0A0P4VYI4_SCYOL</name>
<evidence type="ECO:0000259" key="8">
    <source>
        <dbReference type="Pfam" id="PF16188"/>
    </source>
</evidence>
<dbReference type="Pfam" id="PF16189">
    <property type="entry name" value="Creatinase_N_2"/>
    <property type="match status" value="1"/>
</dbReference>
<evidence type="ECO:0000313" key="9">
    <source>
        <dbReference type="EMBL" id="JAI59036.1"/>
    </source>
</evidence>
<feature type="domain" description="Creatinase N-terminal" evidence="7">
    <location>
        <begin position="78"/>
        <end position="201"/>
    </location>
</feature>
<keyword evidence="5" id="KW-0732">Signal</keyword>
<dbReference type="SUPFAM" id="SSF53092">
    <property type="entry name" value="Creatinase/prolidase N-terminal domain"/>
    <property type="match status" value="1"/>
</dbReference>
<evidence type="ECO:0000259" key="6">
    <source>
        <dbReference type="Pfam" id="PF00557"/>
    </source>
</evidence>
<dbReference type="EMBL" id="GDRN01098056">
    <property type="protein sequence ID" value="JAI59036.1"/>
    <property type="molecule type" value="Transcribed_RNA"/>
</dbReference>
<keyword evidence="3" id="KW-0378">Hydrolase</keyword>
<dbReference type="Pfam" id="PF16188">
    <property type="entry name" value="Peptidase_M24_C"/>
    <property type="match status" value="1"/>
</dbReference>
<dbReference type="InterPro" id="IPR036005">
    <property type="entry name" value="Creatinase/aminopeptidase-like"/>
</dbReference>
<evidence type="ECO:0000256" key="3">
    <source>
        <dbReference type="ARBA" id="ARBA00022801"/>
    </source>
</evidence>
<dbReference type="InterPro" id="IPR000587">
    <property type="entry name" value="Creatinase_N"/>
</dbReference>
<dbReference type="Gene3D" id="3.40.350.10">
    <property type="entry name" value="Creatinase/prolidase N-terminal domain"/>
    <property type="match status" value="2"/>
</dbReference>
<feature type="chain" id="PRO_5006070183" description="Aminopeptidase P N-terminal domain-containing protein" evidence="5">
    <location>
        <begin position="23"/>
        <end position="749"/>
    </location>
</feature>
<dbReference type="Gene3D" id="3.90.230.10">
    <property type="entry name" value="Creatinase/methionine aminopeptidase superfamily"/>
    <property type="match status" value="1"/>
</dbReference>
<evidence type="ECO:0000259" key="7">
    <source>
        <dbReference type="Pfam" id="PF01321"/>
    </source>
</evidence>
<accession>A0A0P4VYI4</accession>
<evidence type="ECO:0008006" key="10">
    <source>
        <dbReference type="Google" id="ProtNLM"/>
    </source>
</evidence>
<proteinExistence type="inferred from homology"/>
<sequence length="749" mass="83155">MRGIHLLTYLVSLQVAGVVVRGCHIPTSIYSEDDESEVQPWSRGDRVTREVTLGERLACGPDVTPDLVPPNRVITTERVSRLKKEMIRRSLDGYIIPSSDEHQSEYVAPADERRRYISGFSGSYGVAVVTARHQALWTDGRYFLQADQELDCNWLLMKMKNPGVPKMTEWLQTTLRPGAKVGADPRLIGAETWISYAEDLAKFNITLEAEEMNLVDLVWPQQERPKYSEDPIFVLETRFAGKSWEEKVREVRQEMVKKGADMLVVTALDEVAWLLNLRGNDIPYNPVFRAYVILAPDRLELYVPAGKIMPAVDSHLRVNQCGDGRECVTINDYVSILDSLRALRLRNTVKKVLLGAKYSYSGGASYAIYSAVPEKMRVKDTSPILLMKARKNPKEVEGMKRAHVKDAVALCDFLSFLENEIEAGRYWSEISAAQTLGEYRGQQQDFVGISFDTISAFGSNGAIVHYAPSKETSKQITNESLYLLDSGGQYKDGTTDVTRTLHYGTPTPMQVEAYTRVLMGAVDLATLVFPEGTGDTDVDILARRHLYAVGLDYRHGTGHGIGMFLNVHEAPIQVRIYGGEEHKFEVGHFFSDEPGFYLDGDFGIRLENILTVIPKETTYHFDKQSLGFEPVTLVPFESRLINTTLLSARQCRWINSYHARVRDVVGGELIAQGRRRGYDWVVAKTEPIPCISGYTGPSAGKSSSTSSSTDNMAALTVTDLLGDAGGAGGRGASAWLVLGALALAALRGL</sequence>
<dbReference type="GO" id="GO:0070006">
    <property type="term" value="F:metalloaminopeptidase activity"/>
    <property type="evidence" value="ECO:0007669"/>
    <property type="project" value="InterPro"/>
</dbReference>
<dbReference type="InterPro" id="IPR029149">
    <property type="entry name" value="Creatin/AminoP/Spt16_N"/>
</dbReference>
<feature type="domain" description="Peptidase M24 C-terminal" evidence="8">
    <location>
        <begin position="625"/>
        <end position="688"/>
    </location>
</feature>
<organism evidence="9">
    <name type="scientific">Scylla olivacea</name>
    <name type="common">Orange mud crab</name>
    <name type="synonym">Cancer olivacea</name>
    <dbReference type="NCBI Taxonomy" id="85551"/>
    <lineage>
        <taxon>Eukaryota</taxon>
        <taxon>Metazoa</taxon>
        <taxon>Ecdysozoa</taxon>
        <taxon>Arthropoda</taxon>
        <taxon>Crustacea</taxon>
        <taxon>Multicrustacea</taxon>
        <taxon>Malacostraca</taxon>
        <taxon>Eumalacostraca</taxon>
        <taxon>Eucarida</taxon>
        <taxon>Decapoda</taxon>
        <taxon>Pleocyemata</taxon>
        <taxon>Brachyura</taxon>
        <taxon>Eubrachyura</taxon>
        <taxon>Portunoidea</taxon>
        <taxon>Portunidae</taxon>
        <taxon>Portuninae</taxon>
        <taxon>Scylla</taxon>
    </lineage>
</organism>
<comment type="similarity">
    <text evidence="1 4">Belongs to the peptidase M24B family.</text>
</comment>
<protein>
    <recommendedName>
        <fullName evidence="10">Aminopeptidase P N-terminal domain-containing protein</fullName>
    </recommendedName>
</protein>
<evidence type="ECO:0000256" key="5">
    <source>
        <dbReference type="SAM" id="SignalP"/>
    </source>
</evidence>
<dbReference type="Pfam" id="PF00557">
    <property type="entry name" value="Peptidase_M24"/>
    <property type="match status" value="1"/>
</dbReference>
<evidence type="ECO:0000256" key="1">
    <source>
        <dbReference type="ARBA" id="ARBA00008766"/>
    </source>
</evidence>
<keyword evidence="2 4" id="KW-0479">Metal-binding</keyword>
<dbReference type="FunFam" id="3.90.230.10:FF:000009">
    <property type="entry name" value="xaa-Pro aminopeptidase 2"/>
    <property type="match status" value="1"/>
</dbReference>
<dbReference type="GO" id="GO:0046872">
    <property type="term" value="F:metal ion binding"/>
    <property type="evidence" value="ECO:0007669"/>
    <property type="project" value="UniProtKB-KW"/>
</dbReference>